<protein>
    <submittedName>
        <fullName evidence="18">Transglycosylase domain-containing protein</fullName>
    </submittedName>
</protein>
<evidence type="ECO:0000256" key="11">
    <source>
        <dbReference type="ARBA" id="ARBA00023316"/>
    </source>
</evidence>
<dbReference type="GO" id="GO:0030288">
    <property type="term" value="C:outer membrane-bounded periplasmic space"/>
    <property type="evidence" value="ECO:0007669"/>
    <property type="project" value="TreeGrafter"/>
</dbReference>
<dbReference type="FunFam" id="1.10.3810.10:FF:000001">
    <property type="entry name" value="Penicillin-binding protein 1A"/>
    <property type="match status" value="1"/>
</dbReference>
<dbReference type="InterPro" id="IPR036950">
    <property type="entry name" value="PBP_transglycosylase"/>
</dbReference>
<dbReference type="SUPFAM" id="SSF56601">
    <property type="entry name" value="beta-lactamase/transpeptidase-like"/>
    <property type="match status" value="1"/>
</dbReference>
<dbReference type="SUPFAM" id="SSF53955">
    <property type="entry name" value="Lysozyme-like"/>
    <property type="match status" value="1"/>
</dbReference>
<gene>
    <name evidence="18" type="ORF">GS424_013290</name>
</gene>
<dbReference type="AlphaFoldDB" id="A0A6L7IX44"/>
<dbReference type="Pfam" id="PF00905">
    <property type="entry name" value="Transpeptidase"/>
    <property type="match status" value="1"/>
</dbReference>
<keyword evidence="7" id="KW-0378">Hydrolase</keyword>
<keyword evidence="6" id="KW-0808">Transferase</keyword>
<evidence type="ECO:0000313" key="19">
    <source>
        <dbReference type="Proteomes" id="UP000478463"/>
    </source>
</evidence>
<comment type="catalytic activity">
    <reaction evidence="13">
        <text>[GlcNAc-(1-&gt;4)-Mur2Ac(oyl-L-Ala-gamma-D-Glu-L-Lys-D-Ala-D-Ala)](n)-di-trans,octa-cis-undecaprenyl diphosphate + beta-D-GlcNAc-(1-&gt;4)-Mur2Ac(oyl-L-Ala-gamma-D-Glu-L-Lys-D-Ala-D-Ala)-di-trans,octa-cis-undecaprenyl diphosphate = [GlcNAc-(1-&gt;4)-Mur2Ac(oyl-L-Ala-gamma-D-Glu-L-Lys-D-Ala-D-Ala)](n+1)-di-trans,octa-cis-undecaprenyl diphosphate + di-trans,octa-cis-undecaprenyl diphosphate + H(+)</text>
        <dbReference type="Rhea" id="RHEA:23708"/>
        <dbReference type="Rhea" id="RHEA-COMP:9602"/>
        <dbReference type="Rhea" id="RHEA-COMP:9603"/>
        <dbReference type="ChEBI" id="CHEBI:15378"/>
        <dbReference type="ChEBI" id="CHEBI:58405"/>
        <dbReference type="ChEBI" id="CHEBI:60033"/>
        <dbReference type="ChEBI" id="CHEBI:78435"/>
        <dbReference type="EC" id="2.4.99.28"/>
    </reaction>
</comment>
<dbReference type="InterPro" id="IPR012338">
    <property type="entry name" value="Beta-lactam/transpept-like"/>
</dbReference>
<evidence type="ECO:0000256" key="10">
    <source>
        <dbReference type="ARBA" id="ARBA00023268"/>
    </source>
</evidence>
<feature type="compositionally biased region" description="Pro residues" evidence="14">
    <location>
        <begin position="713"/>
        <end position="749"/>
    </location>
</feature>
<dbReference type="InterPro" id="IPR001264">
    <property type="entry name" value="Glyco_trans_51"/>
</dbReference>
<keyword evidence="3" id="KW-0121">Carboxypeptidase</keyword>
<feature type="compositionally biased region" description="Basic and acidic residues" evidence="14">
    <location>
        <begin position="690"/>
        <end position="706"/>
    </location>
</feature>
<comment type="similarity">
    <text evidence="2">In the N-terminal section; belongs to the glycosyltransferase 51 family.</text>
</comment>
<evidence type="ECO:0000256" key="15">
    <source>
        <dbReference type="SAM" id="Phobius"/>
    </source>
</evidence>
<proteinExistence type="inferred from homology"/>
<evidence type="ECO:0000256" key="12">
    <source>
        <dbReference type="ARBA" id="ARBA00034000"/>
    </source>
</evidence>
<dbReference type="GO" id="GO:0009252">
    <property type="term" value="P:peptidoglycan biosynthetic process"/>
    <property type="evidence" value="ECO:0007669"/>
    <property type="project" value="UniProtKB-KW"/>
</dbReference>
<feature type="compositionally biased region" description="Polar residues" evidence="14">
    <location>
        <begin position="672"/>
        <end position="684"/>
    </location>
</feature>
<keyword evidence="5" id="KW-0328">Glycosyltransferase</keyword>
<keyword evidence="15" id="KW-1133">Transmembrane helix</keyword>
<evidence type="ECO:0000256" key="3">
    <source>
        <dbReference type="ARBA" id="ARBA00022645"/>
    </source>
</evidence>
<keyword evidence="11" id="KW-0961">Cell wall biogenesis/degradation</keyword>
<dbReference type="InterPro" id="IPR050396">
    <property type="entry name" value="Glycosyltr_51/Transpeptidase"/>
</dbReference>
<dbReference type="KEGG" id="egd:GS424_013290"/>
<evidence type="ECO:0000256" key="7">
    <source>
        <dbReference type="ARBA" id="ARBA00022801"/>
    </source>
</evidence>
<dbReference type="PANTHER" id="PTHR32282:SF33">
    <property type="entry name" value="PEPTIDOGLYCAN GLYCOSYLTRANSFERASE"/>
    <property type="match status" value="1"/>
</dbReference>
<dbReference type="Proteomes" id="UP000478463">
    <property type="component" value="Chromosome"/>
</dbReference>
<dbReference type="InterPro" id="IPR001460">
    <property type="entry name" value="PCN-bd_Tpept"/>
</dbReference>
<keyword evidence="9" id="KW-0573">Peptidoglycan synthesis</keyword>
<evidence type="ECO:0000256" key="9">
    <source>
        <dbReference type="ARBA" id="ARBA00022984"/>
    </source>
</evidence>
<reference evidence="18 19" key="1">
    <citation type="submission" date="2020-10" db="EMBL/GenBank/DDBJ databases">
        <title>Eggerthella sp. nov., isolated from human feces.</title>
        <authorList>
            <person name="Yajun G."/>
        </authorList>
    </citation>
    <scope>NUCLEOTIDE SEQUENCE [LARGE SCALE GENOMIC DNA]</scope>
    <source>
        <strain evidence="18 19">HF-1101</strain>
    </source>
</reference>
<feature type="domain" description="Penicillin-binding protein transpeptidase" evidence="16">
    <location>
        <begin position="352"/>
        <end position="600"/>
    </location>
</feature>
<dbReference type="InterPro" id="IPR023346">
    <property type="entry name" value="Lysozyme-like_dom_sf"/>
</dbReference>
<feature type="region of interest" description="Disordered" evidence="14">
    <location>
        <begin position="671"/>
        <end position="767"/>
    </location>
</feature>
<dbReference type="Gene3D" id="3.40.710.10">
    <property type="entry name" value="DD-peptidase/beta-lactamase superfamily"/>
    <property type="match status" value="1"/>
</dbReference>
<feature type="domain" description="Glycosyl transferase family 51" evidence="17">
    <location>
        <begin position="74"/>
        <end position="251"/>
    </location>
</feature>
<keyword evidence="4" id="KW-0645">Protease</keyword>
<keyword evidence="10" id="KW-0511">Multifunctional enzyme</keyword>
<name>A0A6L7IX44_9ACTN</name>
<evidence type="ECO:0000256" key="4">
    <source>
        <dbReference type="ARBA" id="ARBA00022670"/>
    </source>
</evidence>
<evidence type="ECO:0000256" key="6">
    <source>
        <dbReference type="ARBA" id="ARBA00022679"/>
    </source>
</evidence>
<dbReference type="EMBL" id="CP063310">
    <property type="protein sequence ID" value="QOS67485.1"/>
    <property type="molecule type" value="Genomic_DNA"/>
</dbReference>
<dbReference type="GO" id="GO:0071555">
    <property type="term" value="P:cell wall organization"/>
    <property type="evidence" value="ECO:0007669"/>
    <property type="project" value="UniProtKB-KW"/>
</dbReference>
<sequence>MASRSIKNRPGIKKKHPSIGFLMVFTVILAVIVAGCSGIYALGSSWIGDLEDYDVSDATQLNSSLPSVVLASDGTQLARFQVEYRDPVELDEISDYVLEGTVATEDERFYEHGGFDLAGIARAVYVNLTGSGKEGASTITQQYVRNTILADEMTDISFKRKVREMYLSVKMEEQYSKDEILLMYLNTINYGSGAYGIQAASQRYFSKDASELTLAEAATLIGIPQSPTYNNPFYGDGSNCLNRRNLVLDRMLSNGYITQEEHDAAQAEEIVLNPTETTVDGLEQYPYFASYVRDLLMDEDGDYRYSEDEIFKGGLTIQTTLDVSTQEAAEAAVREKRDNLADSDFELSAINGALVAIEPDTGYIKAMVGGDNWETEKYNLATGERGVDKPGRPCGSSFKVFTLIAALEAGISPQTMIDCTSPATIPNTEYGKTIPALENINNTNYGTRSIQRAFAVSSNTGFVRLEMALGADKVVDTAKKMGITSTLEPNASLTLGTQNVTMLDMATAYAIIANGGVRVDPTPILTITNSKGEVIVDNTTPDTELSKTHATQVISPEVAHAATEVMKSVVNTSEGTGQKAALPNGQVVAAKTGTSESYKDITFCGITPQMSVAIWFGDPNNEVSLPTSTGADDVFSSFMGVVLSGQPTEEFPQASDPAYKTFSDATYHIGGYSSSSDKSTGTQDSENEGTDNKSDGTQDKNTDKPSDNGTTPTPDPTPTPTPDPDPTPTPDPEPTPDPDPTPTPDPDPGTKPAAVSMSLDLWARKPF</sequence>
<comment type="catalytic activity">
    <reaction evidence="12">
        <text>Preferential cleavage: (Ac)2-L-Lys-D-Ala-|-D-Ala. Also transpeptidation of peptidyl-alanyl moieties that are N-acyl substituents of D-alanine.</text>
        <dbReference type="EC" id="3.4.16.4"/>
    </reaction>
</comment>
<organism evidence="18 19">
    <name type="scientific">Eggerthella guodeyinii</name>
    <dbReference type="NCBI Taxonomy" id="2690837"/>
    <lineage>
        <taxon>Bacteria</taxon>
        <taxon>Bacillati</taxon>
        <taxon>Actinomycetota</taxon>
        <taxon>Coriobacteriia</taxon>
        <taxon>Eggerthellales</taxon>
        <taxon>Eggerthellaceae</taxon>
        <taxon>Eggerthella</taxon>
    </lineage>
</organism>
<evidence type="ECO:0000256" key="8">
    <source>
        <dbReference type="ARBA" id="ARBA00022960"/>
    </source>
</evidence>
<evidence type="ECO:0000313" key="18">
    <source>
        <dbReference type="EMBL" id="QOS67485.1"/>
    </source>
</evidence>
<comment type="similarity">
    <text evidence="1">In the C-terminal section; belongs to the transpeptidase family.</text>
</comment>
<dbReference type="Gene3D" id="1.10.3810.10">
    <property type="entry name" value="Biosynthetic peptidoglycan transglycosylase-like"/>
    <property type="match status" value="1"/>
</dbReference>
<keyword evidence="15" id="KW-0472">Membrane</keyword>
<evidence type="ECO:0000256" key="2">
    <source>
        <dbReference type="ARBA" id="ARBA00007739"/>
    </source>
</evidence>
<evidence type="ECO:0000259" key="16">
    <source>
        <dbReference type="Pfam" id="PF00905"/>
    </source>
</evidence>
<evidence type="ECO:0000259" key="17">
    <source>
        <dbReference type="Pfam" id="PF00912"/>
    </source>
</evidence>
<evidence type="ECO:0000256" key="14">
    <source>
        <dbReference type="SAM" id="MobiDB-lite"/>
    </source>
</evidence>
<dbReference type="GO" id="GO:0008360">
    <property type="term" value="P:regulation of cell shape"/>
    <property type="evidence" value="ECO:0007669"/>
    <property type="project" value="UniProtKB-KW"/>
</dbReference>
<dbReference type="GO" id="GO:0008955">
    <property type="term" value="F:peptidoglycan glycosyltransferase activity"/>
    <property type="evidence" value="ECO:0007669"/>
    <property type="project" value="UniProtKB-EC"/>
</dbReference>
<evidence type="ECO:0000256" key="13">
    <source>
        <dbReference type="ARBA" id="ARBA00049902"/>
    </source>
</evidence>
<evidence type="ECO:0000256" key="5">
    <source>
        <dbReference type="ARBA" id="ARBA00022676"/>
    </source>
</evidence>
<dbReference type="PANTHER" id="PTHR32282">
    <property type="entry name" value="BINDING PROTEIN TRANSPEPTIDASE, PUTATIVE-RELATED"/>
    <property type="match status" value="1"/>
</dbReference>
<dbReference type="Pfam" id="PF00912">
    <property type="entry name" value="Transgly"/>
    <property type="match status" value="1"/>
</dbReference>
<evidence type="ECO:0000256" key="1">
    <source>
        <dbReference type="ARBA" id="ARBA00007090"/>
    </source>
</evidence>
<feature type="transmembrane region" description="Helical" evidence="15">
    <location>
        <begin position="21"/>
        <end position="42"/>
    </location>
</feature>
<keyword evidence="15" id="KW-0812">Transmembrane</keyword>
<dbReference type="GO" id="GO:0008658">
    <property type="term" value="F:penicillin binding"/>
    <property type="evidence" value="ECO:0007669"/>
    <property type="project" value="InterPro"/>
</dbReference>
<dbReference type="GO" id="GO:0006508">
    <property type="term" value="P:proteolysis"/>
    <property type="evidence" value="ECO:0007669"/>
    <property type="project" value="UniProtKB-KW"/>
</dbReference>
<keyword evidence="8" id="KW-0133">Cell shape</keyword>
<dbReference type="GO" id="GO:0009002">
    <property type="term" value="F:serine-type D-Ala-D-Ala carboxypeptidase activity"/>
    <property type="evidence" value="ECO:0007669"/>
    <property type="project" value="UniProtKB-EC"/>
</dbReference>
<accession>A0A6L7IX44</accession>